<dbReference type="InterPro" id="IPR035958">
    <property type="entry name" value="SecB-like_sf"/>
</dbReference>
<dbReference type="GO" id="GO:0015031">
    <property type="term" value="P:protein transport"/>
    <property type="evidence" value="ECO:0007669"/>
    <property type="project" value="UniProtKB-UniRule"/>
</dbReference>
<keyword evidence="3 6" id="KW-0653">Protein transport</keyword>
<evidence type="ECO:0000256" key="2">
    <source>
        <dbReference type="ARBA" id="ARBA00022448"/>
    </source>
</evidence>
<dbReference type="AlphaFoldDB" id="A0A6I1ERY3"/>
<dbReference type="RefSeq" id="WP_152157284.1">
    <property type="nucleotide sequence ID" value="NZ_WEHX01000001.1"/>
</dbReference>
<dbReference type="PANTHER" id="PTHR36918">
    <property type="match status" value="1"/>
</dbReference>
<dbReference type="EMBL" id="WEHX01000001">
    <property type="protein sequence ID" value="KAB7663355.1"/>
    <property type="molecule type" value="Genomic_DNA"/>
</dbReference>
<evidence type="ECO:0000256" key="4">
    <source>
        <dbReference type="ARBA" id="ARBA00023010"/>
    </source>
</evidence>
<gene>
    <name evidence="6 8" type="primary">secB</name>
    <name evidence="8" type="ORF">GBM95_00485</name>
</gene>
<dbReference type="HAMAP" id="MF_00821">
    <property type="entry name" value="SecB"/>
    <property type="match status" value="1"/>
</dbReference>
<evidence type="ECO:0000256" key="6">
    <source>
        <dbReference type="HAMAP-Rule" id="MF_00821"/>
    </source>
</evidence>
<dbReference type="Proteomes" id="UP000430564">
    <property type="component" value="Unassembled WGS sequence"/>
</dbReference>
<name>A0A6I1ERY3_9BURK</name>
<evidence type="ECO:0000313" key="9">
    <source>
        <dbReference type="Proteomes" id="UP000430564"/>
    </source>
</evidence>
<dbReference type="GO" id="GO:0051262">
    <property type="term" value="P:protein tetramerization"/>
    <property type="evidence" value="ECO:0007669"/>
    <property type="project" value="InterPro"/>
</dbReference>
<dbReference type="SUPFAM" id="SSF54611">
    <property type="entry name" value="SecB-like"/>
    <property type="match status" value="1"/>
</dbReference>
<feature type="compositionally biased region" description="Low complexity" evidence="7">
    <location>
        <begin position="8"/>
        <end position="28"/>
    </location>
</feature>
<dbReference type="GO" id="GO:0005737">
    <property type="term" value="C:cytoplasm"/>
    <property type="evidence" value="ECO:0007669"/>
    <property type="project" value="UniProtKB-SubCell"/>
</dbReference>
<dbReference type="GO" id="GO:0051082">
    <property type="term" value="F:unfolded protein binding"/>
    <property type="evidence" value="ECO:0007669"/>
    <property type="project" value="InterPro"/>
</dbReference>
<evidence type="ECO:0000313" key="8">
    <source>
        <dbReference type="EMBL" id="KAB7663355.1"/>
    </source>
</evidence>
<keyword evidence="5 6" id="KW-0143">Chaperone</keyword>
<evidence type="ECO:0000256" key="1">
    <source>
        <dbReference type="ARBA" id="ARBA00009990"/>
    </source>
</evidence>
<dbReference type="PANTHER" id="PTHR36918:SF1">
    <property type="entry name" value="PROTEIN-EXPORT PROTEIN SECB"/>
    <property type="match status" value="1"/>
</dbReference>
<dbReference type="Pfam" id="PF02556">
    <property type="entry name" value="SecB"/>
    <property type="match status" value="1"/>
</dbReference>
<dbReference type="NCBIfam" id="TIGR00809">
    <property type="entry name" value="secB"/>
    <property type="match status" value="1"/>
</dbReference>
<accession>A0A6I1ERY3</accession>
<dbReference type="GO" id="GO:0006457">
    <property type="term" value="P:protein folding"/>
    <property type="evidence" value="ECO:0007669"/>
    <property type="project" value="UniProtKB-UniRule"/>
</dbReference>
<comment type="caution">
    <text evidence="8">The sequence shown here is derived from an EMBL/GenBank/DDBJ whole genome shotgun (WGS) entry which is preliminary data.</text>
</comment>
<comment type="subunit">
    <text evidence="6">Homotetramer, a dimer of dimers. One homotetramer interacts with 1 SecA dimer.</text>
</comment>
<keyword evidence="2 6" id="KW-0813">Transport</keyword>
<evidence type="ECO:0000256" key="7">
    <source>
        <dbReference type="SAM" id="MobiDB-lite"/>
    </source>
</evidence>
<protein>
    <recommendedName>
        <fullName evidence="6">Protein-export protein SecB</fullName>
    </recommendedName>
</protein>
<feature type="region of interest" description="Disordered" evidence="7">
    <location>
        <begin position="1"/>
        <end position="28"/>
    </location>
</feature>
<organism evidence="8 9">
    <name type="scientific">Sutterella seckii</name>
    <dbReference type="NCBI Taxonomy" id="1944635"/>
    <lineage>
        <taxon>Bacteria</taxon>
        <taxon>Pseudomonadati</taxon>
        <taxon>Pseudomonadota</taxon>
        <taxon>Betaproteobacteria</taxon>
        <taxon>Burkholderiales</taxon>
        <taxon>Sutterellaceae</taxon>
        <taxon>Sutterella</taxon>
    </lineage>
</organism>
<keyword evidence="6" id="KW-0963">Cytoplasm</keyword>
<dbReference type="NCBIfam" id="NF004394">
    <property type="entry name" value="PRK05751.1-5"/>
    <property type="match status" value="1"/>
</dbReference>
<dbReference type="OrthoDB" id="9795145at2"/>
<comment type="subcellular location">
    <subcellularLocation>
        <location evidence="6">Cytoplasm</location>
    </subcellularLocation>
</comment>
<evidence type="ECO:0000256" key="5">
    <source>
        <dbReference type="ARBA" id="ARBA00023186"/>
    </source>
</evidence>
<dbReference type="Gene3D" id="3.10.420.10">
    <property type="entry name" value="SecB-like"/>
    <property type="match status" value="1"/>
</dbReference>
<evidence type="ECO:0000256" key="3">
    <source>
        <dbReference type="ARBA" id="ARBA00022927"/>
    </source>
</evidence>
<keyword evidence="4 6" id="KW-0811">Translocation</keyword>
<reference evidence="8 9" key="1">
    <citation type="submission" date="2019-10" db="EMBL/GenBank/DDBJ databases">
        <title>Genome diversity of Sutterella seckii.</title>
        <authorList>
            <person name="Chaplin A.V."/>
            <person name="Sokolova S.R."/>
            <person name="Mosin K.A."/>
            <person name="Ivanova E.L."/>
            <person name="Kochetkova T.O."/>
            <person name="Goltsov A.Y."/>
            <person name="Trofimov D.Y."/>
            <person name="Efimov B.A."/>
        </authorList>
    </citation>
    <scope>NUCLEOTIDE SEQUENCE [LARGE SCALE GENOMIC DNA]</scope>
    <source>
        <strain evidence="8 9">ASD393</strain>
    </source>
</reference>
<proteinExistence type="inferred from homology"/>
<dbReference type="PRINTS" id="PR01594">
    <property type="entry name" value="SECBCHAPRONE"/>
</dbReference>
<comment type="function">
    <text evidence="6">One of the proteins required for the normal export of preproteins out of the cell cytoplasm. It is a molecular chaperone that binds to a subset of precursor proteins, maintaining them in a translocation-competent state. It also specifically binds to its receptor SecA.</text>
</comment>
<sequence length="179" mass="19907">MAENENEQPQGAAAAQQPQDQQPAQDDQPVFQLQRCYLKDASLEMPHAPEILMEQQDAAPQVDIQFEVSQRLIQTDLYDVTVRGTITVKTAGDKAIILVEGRQSGIFAIHGIPAEPLQHVTNVLCPSMVYPYLRANLADLMTRANVPPVHLPEVNFEVLYQQRLAQAQAEAQRNQTPAN</sequence>
<dbReference type="InterPro" id="IPR003708">
    <property type="entry name" value="SecB"/>
</dbReference>
<comment type="similarity">
    <text evidence="1 6">Belongs to the SecB family.</text>
</comment>